<name>A0ABW7HRG4_9ACTN</name>
<dbReference type="RefSeq" id="WP_279949265.1">
    <property type="nucleotide sequence ID" value="NZ_BAABEN010000011.1"/>
</dbReference>
<dbReference type="Proteomes" id="UP001607069">
    <property type="component" value="Unassembled WGS sequence"/>
</dbReference>
<evidence type="ECO:0000313" key="3">
    <source>
        <dbReference type="Proteomes" id="UP001607069"/>
    </source>
</evidence>
<reference evidence="2 3" key="1">
    <citation type="submission" date="2024-10" db="EMBL/GenBank/DDBJ databases">
        <authorList>
            <person name="Cho J.-C."/>
        </authorList>
    </citation>
    <scope>NUCLEOTIDE SEQUENCE [LARGE SCALE GENOMIC DNA]</scope>
    <source>
        <strain evidence="2 3">KCTC29696</strain>
    </source>
</reference>
<feature type="compositionally biased region" description="Low complexity" evidence="1">
    <location>
        <begin position="8"/>
        <end position="25"/>
    </location>
</feature>
<dbReference type="EMBL" id="JBIHMK010000025">
    <property type="protein sequence ID" value="MFH0248418.1"/>
    <property type="molecule type" value="Genomic_DNA"/>
</dbReference>
<evidence type="ECO:0000256" key="1">
    <source>
        <dbReference type="SAM" id="MobiDB-lite"/>
    </source>
</evidence>
<protein>
    <submittedName>
        <fullName evidence="2">Uncharacterized protein</fullName>
    </submittedName>
</protein>
<proteinExistence type="predicted"/>
<sequence length="166" mass="17718">MNQGATHSGSRSATRYSRSSATSSRWWKTRNCSRETWEARAPVRASQAQSMWCAPAMSRARVPSGSRSMTRPISSVVPGALEACHTSQHSSSPSVTAASRSRTAGQSPAPIASRSRASSGSPKSVTRRAAGLRFHSPNGNTGRRRPPADCSSAAECRLMVVMYIPP</sequence>
<organism evidence="2 3">
    <name type="scientific">Streptomyces chitinivorans</name>
    <dbReference type="NCBI Taxonomy" id="1257027"/>
    <lineage>
        <taxon>Bacteria</taxon>
        <taxon>Bacillati</taxon>
        <taxon>Actinomycetota</taxon>
        <taxon>Actinomycetes</taxon>
        <taxon>Kitasatosporales</taxon>
        <taxon>Streptomycetaceae</taxon>
        <taxon>Streptomyces</taxon>
    </lineage>
</organism>
<feature type="compositionally biased region" description="Low complexity" evidence="1">
    <location>
        <begin position="86"/>
        <end position="124"/>
    </location>
</feature>
<gene>
    <name evidence="2" type="ORF">ACG5V6_09345</name>
</gene>
<keyword evidence="3" id="KW-1185">Reference proteome</keyword>
<accession>A0ABW7HRG4</accession>
<feature type="region of interest" description="Disordered" evidence="1">
    <location>
        <begin position="1"/>
        <end position="150"/>
    </location>
</feature>
<evidence type="ECO:0000313" key="2">
    <source>
        <dbReference type="EMBL" id="MFH0248418.1"/>
    </source>
</evidence>
<comment type="caution">
    <text evidence="2">The sequence shown here is derived from an EMBL/GenBank/DDBJ whole genome shotgun (WGS) entry which is preliminary data.</text>
</comment>